<dbReference type="Proteomes" id="UP000470213">
    <property type="component" value="Unassembled WGS sequence"/>
</dbReference>
<dbReference type="NCBIfam" id="TIGR03694">
    <property type="entry name" value="exosort_acyl"/>
    <property type="match status" value="1"/>
</dbReference>
<keyword evidence="2" id="KW-1185">Reference proteome</keyword>
<dbReference type="InterPro" id="IPR022484">
    <property type="entry name" value="PEP-CTERM/exosrtase_acylTfrase"/>
</dbReference>
<dbReference type="Pfam" id="PF13444">
    <property type="entry name" value="Acetyltransf_5"/>
    <property type="match status" value="1"/>
</dbReference>
<evidence type="ECO:0000313" key="2">
    <source>
        <dbReference type="Proteomes" id="UP000470213"/>
    </source>
</evidence>
<dbReference type="GO" id="GO:0016746">
    <property type="term" value="F:acyltransferase activity"/>
    <property type="evidence" value="ECO:0007669"/>
    <property type="project" value="UniProtKB-KW"/>
</dbReference>
<dbReference type="Gene3D" id="3.40.630.30">
    <property type="match status" value="1"/>
</dbReference>
<accession>A0A7X5LJV8</accession>
<sequence>MTVAENFEQYFSLKVANTPELKQESYRIRHQVYSEELGWEPTRPDGMETDECDAYSIALLLQHKRTGHYAGTARLVLPPPHDLTKKLPFELHCLESVNKEVIDPSTLTRGTFGEISRLAVPAEFRRRVGEKNQSFVINENVASSPDIFTDEDRRNFPNIAIGLYLGVIALVNMCHHPHMFVVVEPRLNKRLRRLGLHFKQCGCELDYHGTRALFVLDQSDYYTKLNVEMLNLFKLVENQLREQLILYPVIPLTKE</sequence>
<protein>
    <submittedName>
        <fullName evidence="1">PEP-CTERM/exosortase system-associated acyltransferase</fullName>
    </submittedName>
</protein>
<keyword evidence="1" id="KW-0808">Transferase</keyword>
<dbReference type="EMBL" id="JAAAWN010000005">
    <property type="protein sequence ID" value="NDV90716.1"/>
    <property type="molecule type" value="Genomic_DNA"/>
</dbReference>
<evidence type="ECO:0000313" key="1">
    <source>
        <dbReference type="EMBL" id="NDV90716.1"/>
    </source>
</evidence>
<dbReference type="SUPFAM" id="SSF55729">
    <property type="entry name" value="Acyl-CoA N-acyltransferases (Nat)"/>
    <property type="match status" value="1"/>
</dbReference>
<organism evidence="1 2">
    <name type="scientific">Alteromonas profundi</name>
    <dbReference type="NCBI Taxonomy" id="2696062"/>
    <lineage>
        <taxon>Bacteria</taxon>
        <taxon>Pseudomonadati</taxon>
        <taxon>Pseudomonadota</taxon>
        <taxon>Gammaproteobacteria</taxon>
        <taxon>Alteromonadales</taxon>
        <taxon>Alteromonadaceae</taxon>
        <taxon>Alteromonas/Salinimonas group</taxon>
        <taxon>Alteromonas</taxon>
    </lineage>
</organism>
<proteinExistence type="predicted"/>
<comment type="caution">
    <text evidence="1">The sequence shown here is derived from an EMBL/GenBank/DDBJ whole genome shotgun (WGS) entry which is preliminary data.</text>
</comment>
<gene>
    <name evidence="1" type="ORF">GTH32_05830</name>
</gene>
<dbReference type="InterPro" id="IPR016181">
    <property type="entry name" value="Acyl_CoA_acyltransferase"/>
</dbReference>
<reference evidence="1 2" key="1">
    <citation type="submission" date="2020-01" db="EMBL/GenBank/DDBJ databases">
        <authorList>
            <person name="Chen J."/>
            <person name="Zhu S."/>
            <person name="Yang J."/>
        </authorList>
    </citation>
    <scope>NUCLEOTIDE SEQUENCE [LARGE SCALE GENOMIC DNA]</scope>
    <source>
        <strain evidence="1 2">345S023</strain>
    </source>
</reference>
<name>A0A7X5LJV8_9ALTE</name>
<keyword evidence="1" id="KW-0012">Acyltransferase</keyword>
<dbReference type="AlphaFoldDB" id="A0A7X5LJV8"/>